<evidence type="ECO:0000256" key="2">
    <source>
        <dbReference type="ARBA" id="ARBA00022963"/>
    </source>
</evidence>
<dbReference type="EMBL" id="PDEP01000006">
    <property type="protein sequence ID" value="PEN07053.1"/>
    <property type="molecule type" value="Genomic_DNA"/>
</dbReference>
<dbReference type="RefSeq" id="WP_098062082.1">
    <property type="nucleotide sequence ID" value="NZ_PDEP01000006.1"/>
</dbReference>
<accession>A0A2H3NXT4</accession>
<evidence type="ECO:0000256" key="3">
    <source>
        <dbReference type="ARBA" id="ARBA00023098"/>
    </source>
</evidence>
<dbReference type="GO" id="GO:0016042">
    <property type="term" value="P:lipid catabolic process"/>
    <property type="evidence" value="ECO:0007669"/>
    <property type="project" value="UniProtKB-UniRule"/>
</dbReference>
<dbReference type="Gene3D" id="3.40.1090.10">
    <property type="entry name" value="Cytosolic phospholipase A2 catalytic domain"/>
    <property type="match status" value="2"/>
</dbReference>
<dbReference type="PANTHER" id="PTHR14226">
    <property type="entry name" value="NEUROPATHY TARGET ESTERASE/SWISS CHEESE D.MELANOGASTER"/>
    <property type="match status" value="1"/>
</dbReference>
<keyword evidence="3 4" id="KW-0443">Lipid metabolism</keyword>
<feature type="short sequence motif" description="GXSXG" evidence="4">
    <location>
        <begin position="66"/>
        <end position="70"/>
    </location>
</feature>
<name>A0A2H3NXT4_9BACT</name>
<feature type="domain" description="PNPLA" evidence="5">
    <location>
        <begin position="33"/>
        <end position="247"/>
    </location>
</feature>
<evidence type="ECO:0000313" key="7">
    <source>
        <dbReference type="Proteomes" id="UP000221024"/>
    </source>
</evidence>
<dbReference type="AlphaFoldDB" id="A0A2H3NXT4"/>
<dbReference type="GO" id="GO:0016787">
    <property type="term" value="F:hydrolase activity"/>
    <property type="evidence" value="ECO:0007669"/>
    <property type="project" value="UniProtKB-UniRule"/>
</dbReference>
<comment type="caution">
    <text evidence="4">Lacks conserved residue(s) required for the propagation of feature annotation.</text>
</comment>
<dbReference type="PANTHER" id="PTHR14226:SF57">
    <property type="entry name" value="BLR7027 PROTEIN"/>
    <property type="match status" value="1"/>
</dbReference>
<proteinExistence type="predicted"/>
<evidence type="ECO:0000259" key="5">
    <source>
        <dbReference type="PROSITE" id="PS51635"/>
    </source>
</evidence>
<gene>
    <name evidence="6" type="ORF">CRI93_07905</name>
</gene>
<dbReference type="SUPFAM" id="SSF52151">
    <property type="entry name" value="FabD/lysophospholipase-like"/>
    <property type="match status" value="1"/>
</dbReference>
<comment type="caution">
    <text evidence="6">The sequence shown here is derived from an EMBL/GenBank/DDBJ whole genome shotgun (WGS) entry which is preliminary data.</text>
</comment>
<feature type="active site" description="Proton acceptor" evidence="4">
    <location>
        <position position="234"/>
    </location>
</feature>
<keyword evidence="1 4" id="KW-0378">Hydrolase</keyword>
<dbReference type="Proteomes" id="UP000221024">
    <property type="component" value="Unassembled WGS sequence"/>
</dbReference>
<dbReference type="InterPro" id="IPR002641">
    <property type="entry name" value="PNPLA_dom"/>
</dbReference>
<dbReference type="InterPro" id="IPR016035">
    <property type="entry name" value="Acyl_Trfase/lysoPLipase"/>
</dbReference>
<evidence type="ECO:0000256" key="4">
    <source>
        <dbReference type="PROSITE-ProRule" id="PRU01161"/>
    </source>
</evidence>
<dbReference type="PROSITE" id="PS51635">
    <property type="entry name" value="PNPLA"/>
    <property type="match status" value="1"/>
</dbReference>
<dbReference type="OrthoDB" id="2339873at2"/>
<dbReference type="Pfam" id="PF01734">
    <property type="entry name" value="Patatin"/>
    <property type="match status" value="1"/>
</dbReference>
<protein>
    <submittedName>
        <fullName evidence="6">Patatin</fullName>
    </submittedName>
</protein>
<organism evidence="6 7">
    <name type="scientific">Longimonas halophila</name>
    <dbReference type="NCBI Taxonomy" id="1469170"/>
    <lineage>
        <taxon>Bacteria</taxon>
        <taxon>Pseudomonadati</taxon>
        <taxon>Rhodothermota</taxon>
        <taxon>Rhodothermia</taxon>
        <taxon>Rhodothermales</taxon>
        <taxon>Salisaetaceae</taxon>
        <taxon>Longimonas</taxon>
    </lineage>
</organism>
<feature type="short sequence motif" description="DGA/G" evidence="4">
    <location>
        <begin position="234"/>
        <end position="236"/>
    </location>
</feature>
<keyword evidence="2 4" id="KW-0442">Lipid degradation</keyword>
<reference evidence="6 7" key="1">
    <citation type="submission" date="2017-10" db="EMBL/GenBank/DDBJ databases">
        <title>Draft genome of Longimonas halophila.</title>
        <authorList>
            <person name="Goh K.M."/>
            <person name="Shamsir M.S."/>
            <person name="Lim S.W."/>
        </authorList>
    </citation>
    <scope>NUCLEOTIDE SEQUENCE [LARGE SCALE GENOMIC DNA]</scope>
    <source>
        <strain evidence="6 7">KCTC 42399</strain>
    </source>
</reference>
<keyword evidence="7" id="KW-1185">Reference proteome</keyword>
<evidence type="ECO:0000313" key="6">
    <source>
        <dbReference type="EMBL" id="PEN07053.1"/>
    </source>
</evidence>
<evidence type="ECO:0000256" key="1">
    <source>
        <dbReference type="ARBA" id="ARBA00022801"/>
    </source>
</evidence>
<dbReference type="InterPro" id="IPR050301">
    <property type="entry name" value="NTE"/>
</dbReference>
<sequence>MTSWYRRILPRTLLGADAESPSNEDDTRPTIALMLGGGGARAAYQVGVLNYIAEAFPDFRFSLLTGVSAGAINTTHLANHVGTFRQAASSLVSNWEELTADRVFDVNSGFAVMRQLFADREPVGRSAAAARQRGVLDPSPLRTFLYEKMAAHDNSLRGINQNVRTGWLKGVAVVTTSYTTGQTVTWVQGGTFDEWERPDRIGREAELSVEHVMASTALPLVFPPVRIGDAWYGDGGVRLMAPLAPAVHMGANRIMVIANRYKPSQEEAERPSVQGHPPLAQVMGVLVNAVFTDALEQDAENLRRINRLVRQRAAHNGQSTPTAGAARPRERVIDLLQIRPSVSLSTFAHEYIDELPTAIRYLVSSTGGHEMRSNDWSSVLLFARGYIDRVLEIGYHDARRQHDRIATFLHEERVEAGGANTA</sequence>
<feature type="active site" description="Nucleophile" evidence="4">
    <location>
        <position position="68"/>
    </location>
</feature>